<dbReference type="EMBL" id="EQ976744">
    <property type="protein sequence ID" value="EEF26676.1"/>
    <property type="molecule type" value="Genomic_DNA"/>
</dbReference>
<dbReference type="GO" id="GO:0006508">
    <property type="term" value="P:proteolysis"/>
    <property type="evidence" value="ECO:0007669"/>
    <property type="project" value="InterPro"/>
</dbReference>
<dbReference type="GO" id="GO:0004252">
    <property type="term" value="F:serine-type endopeptidase activity"/>
    <property type="evidence" value="ECO:0007669"/>
    <property type="project" value="InterPro"/>
</dbReference>
<dbReference type="Gene3D" id="3.40.50.200">
    <property type="entry name" value="Peptidase S8/S53 domain"/>
    <property type="match status" value="1"/>
</dbReference>
<dbReference type="Proteomes" id="UP000008311">
    <property type="component" value="Unassembled WGS sequence"/>
</dbReference>
<protein>
    <recommendedName>
        <fullName evidence="1">Peptidase S8/S53 domain-containing protein</fullName>
    </recommendedName>
</protein>
<gene>
    <name evidence="2" type="ORF">RCOM_0037560</name>
</gene>
<dbReference type="eggNOG" id="ENOG502SKY3">
    <property type="taxonomic scope" value="Eukaryota"/>
</dbReference>
<dbReference type="AlphaFoldDB" id="B9TBT8"/>
<dbReference type="InterPro" id="IPR000209">
    <property type="entry name" value="Peptidase_S8/S53_dom"/>
</dbReference>
<sequence length="557" mass="61486">MNYRRTNNRNDTGANIGHPLLAPFITARDQFVIESSWTPADDNGHGTGMCGLAAWGDLTHALSSSDTVSIYHRLESVKLLRQPGDNGGRHYGNITFDAVSLVEIDFPERTRVFALAVSATDGRDRGRPSAWSSSVDSLTSDYLGENENPRLMIISAGNTGHDLTALKDYPDYNVVQQLHDPAQAWNALTVGAATFKTTIAEAGTSGFVPLAPSGGLSPYSTTSVSWDRKMPIKPEVVFEGGNAAKDTLSCLGFASLHLLTTHHEFNSRHFSTFNATSAATALAAKFAAEIYAEYPNLWPETVRALIVHSAKWTDALHQQFPHGTTARQKAQRLVRVAGYGVPDMKSALWSLKNSLSLIIEDELQPFEKIRGKEPSTRDMHLHDIPWPKESLLALGEVEVTMTVTLSYFIEPNPSSRNVSGKYSYPSHQLRFDVKRPNESSRQFQRRISRAVHDLEEGAAVITGTDSDWLLGDYRHKGSVHKDVWSGTAAELAERGQIIIYPAMGWWRTRTKLERTNKRARYSLVVSISTPTADVDLYSEIATKLELSSKVATEVTAT</sequence>
<evidence type="ECO:0000259" key="1">
    <source>
        <dbReference type="Pfam" id="PF00082"/>
    </source>
</evidence>
<proteinExistence type="predicted"/>
<name>B9TBT8_RICCO</name>
<accession>B9TBT8</accession>
<dbReference type="Pfam" id="PF00082">
    <property type="entry name" value="Peptidase_S8"/>
    <property type="match status" value="1"/>
</dbReference>
<evidence type="ECO:0000313" key="3">
    <source>
        <dbReference type="Proteomes" id="UP000008311"/>
    </source>
</evidence>
<dbReference type="InterPro" id="IPR036852">
    <property type="entry name" value="Peptidase_S8/S53_dom_sf"/>
</dbReference>
<organism evidence="2 3">
    <name type="scientific">Ricinus communis</name>
    <name type="common">Castor bean</name>
    <dbReference type="NCBI Taxonomy" id="3988"/>
    <lineage>
        <taxon>Eukaryota</taxon>
        <taxon>Viridiplantae</taxon>
        <taxon>Streptophyta</taxon>
        <taxon>Embryophyta</taxon>
        <taxon>Tracheophyta</taxon>
        <taxon>Spermatophyta</taxon>
        <taxon>Magnoliopsida</taxon>
        <taxon>eudicotyledons</taxon>
        <taxon>Gunneridae</taxon>
        <taxon>Pentapetalae</taxon>
        <taxon>rosids</taxon>
        <taxon>fabids</taxon>
        <taxon>Malpighiales</taxon>
        <taxon>Euphorbiaceae</taxon>
        <taxon>Acalyphoideae</taxon>
        <taxon>Acalypheae</taxon>
        <taxon>Ricinus</taxon>
    </lineage>
</organism>
<feature type="domain" description="Peptidase S8/S53" evidence="1">
    <location>
        <begin position="11"/>
        <end position="339"/>
    </location>
</feature>
<dbReference type="SUPFAM" id="SSF52743">
    <property type="entry name" value="Subtilisin-like"/>
    <property type="match status" value="1"/>
</dbReference>
<dbReference type="InParanoid" id="B9TBT8"/>
<keyword evidence="3" id="KW-1185">Reference proteome</keyword>
<evidence type="ECO:0000313" key="2">
    <source>
        <dbReference type="EMBL" id="EEF26676.1"/>
    </source>
</evidence>
<reference evidence="3" key="1">
    <citation type="journal article" date="2010" name="Nat. Biotechnol.">
        <title>Draft genome sequence of the oilseed species Ricinus communis.</title>
        <authorList>
            <person name="Chan A.P."/>
            <person name="Crabtree J."/>
            <person name="Zhao Q."/>
            <person name="Lorenzi H."/>
            <person name="Orvis J."/>
            <person name="Puiu D."/>
            <person name="Melake-Berhan A."/>
            <person name="Jones K.M."/>
            <person name="Redman J."/>
            <person name="Chen G."/>
            <person name="Cahoon E.B."/>
            <person name="Gedil M."/>
            <person name="Stanke M."/>
            <person name="Haas B.J."/>
            <person name="Wortman J.R."/>
            <person name="Fraser-Liggett C.M."/>
            <person name="Ravel J."/>
            <person name="Rabinowicz P.D."/>
        </authorList>
    </citation>
    <scope>NUCLEOTIDE SEQUENCE [LARGE SCALE GENOMIC DNA]</scope>
    <source>
        <strain evidence="3">cv. Hale</strain>
    </source>
</reference>
<dbReference type="CDD" id="cd04847">
    <property type="entry name" value="Peptidases_S8_Subtilisin_like_2"/>
    <property type="match status" value="1"/>
</dbReference>
<dbReference type="InterPro" id="IPR034074">
    <property type="entry name" value="Y4bN_pept_dom"/>
</dbReference>